<dbReference type="OrthoDB" id="1863935at2759"/>
<organism evidence="2 3">
    <name type="scientific">Acer yangbiense</name>
    <dbReference type="NCBI Taxonomy" id="1000413"/>
    <lineage>
        <taxon>Eukaryota</taxon>
        <taxon>Viridiplantae</taxon>
        <taxon>Streptophyta</taxon>
        <taxon>Embryophyta</taxon>
        <taxon>Tracheophyta</taxon>
        <taxon>Spermatophyta</taxon>
        <taxon>Magnoliopsida</taxon>
        <taxon>eudicotyledons</taxon>
        <taxon>Gunneridae</taxon>
        <taxon>Pentapetalae</taxon>
        <taxon>rosids</taxon>
        <taxon>malvids</taxon>
        <taxon>Sapindales</taxon>
        <taxon>Sapindaceae</taxon>
        <taxon>Hippocastanoideae</taxon>
        <taxon>Acereae</taxon>
        <taxon>Acer</taxon>
    </lineage>
</organism>
<dbReference type="InterPro" id="IPR005174">
    <property type="entry name" value="KIB1-4_b-propeller"/>
</dbReference>
<gene>
    <name evidence="2" type="ORF">EZV62_006897</name>
</gene>
<protein>
    <recommendedName>
        <fullName evidence="1">KIB1-4 beta-propeller domain-containing protein</fullName>
    </recommendedName>
</protein>
<proteinExistence type="predicted"/>
<sequence>MMSYDLDQTGYDDCGICHLWDPAAKTIYVVKEAAMLENRYFFCAEPHHSRYGWVLFSKSIYDPFFFFFYSPFTNEVIELPKLEKRYSEYKATFSLSPKSPDCMVIALSNPEAGKLEIQTCKPDDKSWKT</sequence>
<feature type="domain" description="KIB1-4 beta-propeller" evidence="1">
    <location>
        <begin position="47"/>
        <end position="129"/>
    </location>
</feature>
<dbReference type="Proteomes" id="UP000323000">
    <property type="component" value="Chromosome 3"/>
</dbReference>
<accession>A0A5C7IAA8</accession>
<dbReference type="PANTHER" id="PTHR33127">
    <property type="entry name" value="TRANSMEMBRANE PROTEIN"/>
    <property type="match status" value="1"/>
</dbReference>
<evidence type="ECO:0000259" key="1">
    <source>
        <dbReference type="Pfam" id="PF03478"/>
    </source>
</evidence>
<reference evidence="3" key="1">
    <citation type="journal article" date="2019" name="Gigascience">
        <title>De novo genome assembly of the endangered Acer yangbiense, a plant species with extremely small populations endemic to Yunnan Province, China.</title>
        <authorList>
            <person name="Yang J."/>
            <person name="Wariss H.M."/>
            <person name="Tao L."/>
            <person name="Zhang R."/>
            <person name="Yun Q."/>
            <person name="Hollingsworth P."/>
            <person name="Dao Z."/>
            <person name="Luo G."/>
            <person name="Guo H."/>
            <person name="Ma Y."/>
            <person name="Sun W."/>
        </authorList>
    </citation>
    <scope>NUCLEOTIDE SEQUENCE [LARGE SCALE GENOMIC DNA]</scope>
    <source>
        <strain evidence="3">cv. Malutang</strain>
    </source>
</reference>
<evidence type="ECO:0000313" key="2">
    <source>
        <dbReference type="EMBL" id="TXG65622.1"/>
    </source>
</evidence>
<dbReference type="AlphaFoldDB" id="A0A5C7IAA8"/>
<dbReference type="Pfam" id="PF03478">
    <property type="entry name" value="Beta-prop_KIB1-4"/>
    <property type="match status" value="1"/>
</dbReference>
<name>A0A5C7IAA8_9ROSI</name>
<dbReference type="EMBL" id="VAHF01000003">
    <property type="protein sequence ID" value="TXG65622.1"/>
    <property type="molecule type" value="Genomic_DNA"/>
</dbReference>
<keyword evidence="3" id="KW-1185">Reference proteome</keyword>
<dbReference type="PANTHER" id="PTHR33127:SF5">
    <property type="entry name" value="TRANSMEMBRANE PROTEIN"/>
    <property type="match status" value="1"/>
</dbReference>
<comment type="caution">
    <text evidence="2">The sequence shown here is derived from an EMBL/GenBank/DDBJ whole genome shotgun (WGS) entry which is preliminary data.</text>
</comment>
<evidence type="ECO:0000313" key="3">
    <source>
        <dbReference type="Proteomes" id="UP000323000"/>
    </source>
</evidence>